<dbReference type="EMBL" id="CAKLPZ010000001">
    <property type="protein sequence ID" value="CAH1000012.1"/>
    <property type="molecule type" value="Genomic_DNA"/>
</dbReference>
<keyword evidence="3" id="KW-1185">Reference proteome</keyword>
<organism evidence="2 3">
    <name type="scientific">Neolewinella maritima</name>
    <dbReference type="NCBI Taxonomy" id="1383882"/>
    <lineage>
        <taxon>Bacteria</taxon>
        <taxon>Pseudomonadati</taxon>
        <taxon>Bacteroidota</taxon>
        <taxon>Saprospiria</taxon>
        <taxon>Saprospirales</taxon>
        <taxon>Lewinellaceae</taxon>
        <taxon>Neolewinella</taxon>
    </lineage>
</organism>
<dbReference type="Pfam" id="PF13521">
    <property type="entry name" value="AAA_28"/>
    <property type="match status" value="1"/>
</dbReference>
<dbReference type="Gene3D" id="3.40.50.300">
    <property type="entry name" value="P-loop containing nucleotide triphosphate hydrolases"/>
    <property type="match status" value="1"/>
</dbReference>
<feature type="domain" description="NadR/Ttd14 AAA" evidence="1">
    <location>
        <begin position="4"/>
        <end position="142"/>
    </location>
</feature>
<evidence type="ECO:0000259" key="1">
    <source>
        <dbReference type="Pfam" id="PF13521"/>
    </source>
</evidence>
<dbReference type="SUPFAM" id="SSF52540">
    <property type="entry name" value="P-loop containing nucleoside triphosphate hydrolases"/>
    <property type="match status" value="1"/>
</dbReference>
<accession>A0ABM9AZX5</accession>
<name>A0ABM9AZX5_9BACT</name>
<comment type="caution">
    <text evidence="2">The sequence shown here is derived from an EMBL/GenBank/DDBJ whole genome shotgun (WGS) entry which is preliminary data.</text>
</comment>
<sequence length="166" mass="18225">MTVRVTGPESSGKSTLAQTLAWCLDGTYVAEQARAYLHALARPYTEADLALIWQAQQRAETAARQSGASYVICDTGPEVLQIWSEVKYGRCAATLSSQTATRSYDLTLLCAPDLAWTYDPLREHPNEADRWTLHARYRSLLPGALGITGADRVQQALSAIQDTSLH</sequence>
<evidence type="ECO:0000313" key="2">
    <source>
        <dbReference type="EMBL" id="CAH1000012.1"/>
    </source>
</evidence>
<dbReference type="InterPro" id="IPR052735">
    <property type="entry name" value="NAD_biosynth-regulator"/>
</dbReference>
<dbReference type="InterPro" id="IPR027417">
    <property type="entry name" value="P-loop_NTPase"/>
</dbReference>
<reference evidence="2" key="1">
    <citation type="submission" date="2021-12" db="EMBL/GenBank/DDBJ databases">
        <authorList>
            <person name="Rodrigo-Torres L."/>
            <person name="Arahal R. D."/>
            <person name="Lucena T."/>
        </authorList>
    </citation>
    <scope>NUCLEOTIDE SEQUENCE</scope>
    <source>
        <strain evidence="2">CECT 8419</strain>
    </source>
</reference>
<gene>
    <name evidence="2" type="ORF">LEM8419_01215</name>
</gene>
<dbReference type="Proteomes" id="UP000837803">
    <property type="component" value="Unassembled WGS sequence"/>
</dbReference>
<dbReference type="InterPro" id="IPR038727">
    <property type="entry name" value="NadR/Ttd14_AAA_dom"/>
</dbReference>
<dbReference type="PANTHER" id="PTHR37512:SF1">
    <property type="entry name" value="NADR_TTD14 AAA DOMAIN-CONTAINING PROTEIN"/>
    <property type="match status" value="1"/>
</dbReference>
<protein>
    <recommendedName>
        <fullName evidence="1">NadR/Ttd14 AAA domain-containing protein</fullName>
    </recommendedName>
</protein>
<proteinExistence type="predicted"/>
<dbReference type="PANTHER" id="PTHR37512">
    <property type="entry name" value="TRIFUNCTIONAL NAD BIOSYNTHESIS/REGULATOR PROTEIN NADR"/>
    <property type="match status" value="1"/>
</dbReference>
<evidence type="ECO:0000313" key="3">
    <source>
        <dbReference type="Proteomes" id="UP000837803"/>
    </source>
</evidence>